<keyword evidence="2" id="KW-1185">Reference proteome</keyword>
<organism evidence="1 2">
    <name type="scientific">Scleroderma citrinum Foug A</name>
    <dbReference type="NCBI Taxonomy" id="1036808"/>
    <lineage>
        <taxon>Eukaryota</taxon>
        <taxon>Fungi</taxon>
        <taxon>Dikarya</taxon>
        <taxon>Basidiomycota</taxon>
        <taxon>Agaricomycotina</taxon>
        <taxon>Agaricomycetes</taxon>
        <taxon>Agaricomycetidae</taxon>
        <taxon>Boletales</taxon>
        <taxon>Sclerodermatineae</taxon>
        <taxon>Sclerodermataceae</taxon>
        <taxon>Scleroderma</taxon>
    </lineage>
</organism>
<dbReference type="EMBL" id="KN822046">
    <property type="protein sequence ID" value="KIM61984.1"/>
    <property type="molecule type" value="Genomic_DNA"/>
</dbReference>
<accession>A0A0C3E0G1</accession>
<dbReference type="HOGENOM" id="CLU_1836331_0_0_1"/>
<reference evidence="2" key="2">
    <citation type="submission" date="2015-01" db="EMBL/GenBank/DDBJ databases">
        <title>Evolutionary Origins and Diversification of the Mycorrhizal Mutualists.</title>
        <authorList>
            <consortium name="DOE Joint Genome Institute"/>
            <consortium name="Mycorrhizal Genomics Consortium"/>
            <person name="Kohler A."/>
            <person name="Kuo A."/>
            <person name="Nagy L.G."/>
            <person name="Floudas D."/>
            <person name="Copeland A."/>
            <person name="Barry K.W."/>
            <person name="Cichocki N."/>
            <person name="Veneault-Fourrey C."/>
            <person name="LaButti K."/>
            <person name="Lindquist E.A."/>
            <person name="Lipzen A."/>
            <person name="Lundell T."/>
            <person name="Morin E."/>
            <person name="Murat C."/>
            <person name="Riley R."/>
            <person name="Ohm R."/>
            <person name="Sun H."/>
            <person name="Tunlid A."/>
            <person name="Henrissat B."/>
            <person name="Grigoriev I.V."/>
            <person name="Hibbett D.S."/>
            <person name="Martin F."/>
        </authorList>
    </citation>
    <scope>NUCLEOTIDE SEQUENCE [LARGE SCALE GENOMIC DNA]</scope>
    <source>
        <strain evidence="2">Foug A</strain>
    </source>
</reference>
<protein>
    <submittedName>
        <fullName evidence="1">Uncharacterized protein</fullName>
    </submittedName>
</protein>
<proteinExistence type="predicted"/>
<reference evidence="1 2" key="1">
    <citation type="submission" date="2014-04" db="EMBL/GenBank/DDBJ databases">
        <authorList>
            <consortium name="DOE Joint Genome Institute"/>
            <person name="Kuo A."/>
            <person name="Kohler A."/>
            <person name="Nagy L.G."/>
            <person name="Floudas D."/>
            <person name="Copeland A."/>
            <person name="Barry K.W."/>
            <person name="Cichocki N."/>
            <person name="Veneault-Fourrey C."/>
            <person name="LaButti K."/>
            <person name="Lindquist E.A."/>
            <person name="Lipzen A."/>
            <person name="Lundell T."/>
            <person name="Morin E."/>
            <person name="Murat C."/>
            <person name="Sun H."/>
            <person name="Tunlid A."/>
            <person name="Henrissat B."/>
            <person name="Grigoriev I.V."/>
            <person name="Hibbett D.S."/>
            <person name="Martin F."/>
            <person name="Nordberg H.P."/>
            <person name="Cantor M.N."/>
            <person name="Hua S.X."/>
        </authorList>
    </citation>
    <scope>NUCLEOTIDE SEQUENCE [LARGE SCALE GENOMIC DNA]</scope>
    <source>
        <strain evidence="1 2">Foug A</strain>
    </source>
</reference>
<gene>
    <name evidence="1" type="ORF">SCLCIDRAFT_854303</name>
</gene>
<name>A0A0C3E0G1_9AGAM</name>
<evidence type="ECO:0000313" key="1">
    <source>
        <dbReference type="EMBL" id="KIM61984.1"/>
    </source>
</evidence>
<dbReference type="InParanoid" id="A0A0C3E0G1"/>
<evidence type="ECO:0000313" key="2">
    <source>
        <dbReference type="Proteomes" id="UP000053989"/>
    </source>
</evidence>
<dbReference type="Proteomes" id="UP000053989">
    <property type="component" value="Unassembled WGS sequence"/>
</dbReference>
<sequence length="140" mass="15740">MSMQGTCLLSTVLHNGNEIPFSPLAKEFKFRDFLLSCFISPPLSLFCKASFLIGRLTGETLLGIWERTPKVRRRAKIIFPKTKLSRRKLNVCWPHTQSNASRCAETKVVIRAAITIESIGYMQYVHDGAMLDSRSLCGSS</sequence>
<dbReference type="AlphaFoldDB" id="A0A0C3E0G1"/>